<feature type="transmembrane region" description="Helical" evidence="1">
    <location>
        <begin position="36"/>
        <end position="59"/>
    </location>
</feature>
<dbReference type="EMBL" id="MAYW01000061">
    <property type="protein sequence ID" value="ODS32457.1"/>
    <property type="molecule type" value="Genomic_DNA"/>
</dbReference>
<evidence type="ECO:0000256" key="1">
    <source>
        <dbReference type="SAM" id="Phobius"/>
    </source>
</evidence>
<feature type="transmembrane region" description="Helical" evidence="1">
    <location>
        <begin position="212"/>
        <end position="232"/>
    </location>
</feature>
<protein>
    <recommendedName>
        <fullName evidence="4">Lycopene cyclase domain-containing protein</fullName>
    </recommendedName>
</protein>
<dbReference type="Proteomes" id="UP000094056">
    <property type="component" value="Unassembled WGS sequence"/>
</dbReference>
<sequence>MGKYEFKLHGWIGIFLISFAELAVVLQHNFYIAYRISIWTTPLCWWGYIFLIDAIIFKLKGNSLICNRRKTFLSQLPLSILIWLLFELYNLHLANWKYIGLPTNPVELYLGTGLSFATIMPGIFLTSELLDTLHIFDRFCIAKLKVTNRIIYGGIVFGFLFIMAPLLLPKHYAIYLFGLVWTGFVMLIEPIVYSSNGDSLLRDLENGILKRILSLFTAGFICGILWEFWNFWAPSKWVYTAPFMQDLKIFEMPVVGFLGFGPFAWEYFVMYNFARLFLRQDLEKQ</sequence>
<organism evidence="2 3">
    <name type="scientific">Candidatus Scalindua rubra</name>
    <dbReference type="NCBI Taxonomy" id="1872076"/>
    <lineage>
        <taxon>Bacteria</taxon>
        <taxon>Pseudomonadati</taxon>
        <taxon>Planctomycetota</taxon>
        <taxon>Candidatus Brocadiia</taxon>
        <taxon>Candidatus Brocadiales</taxon>
        <taxon>Candidatus Scalinduaceae</taxon>
        <taxon>Candidatus Scalindua</taxon>
    </lineage>
</organism>
<feature type="transmembrane region" description="Helical" evidence="1">
    <location>
        <begin position="252"/>
        <end position="274"/>
    </location>
</feature>
<gene>
    <name evidence="2" type="ORF">SCARUB_02401</name>
</gene>
<evidence type="ECO:0008006" key="4">
    <source>
        <dbReference type="Google" id="ProtNLM"/>
    </source>
</evidence>
<feature type="transmembrane region" description="Helical" evidence="1">
    <location>
        <begin position="109"/>
        <end position="130"/>
    </location>
</feature>
<comment type="caution">
    <text evidence="2">The sequence shown here is derived from an EMBL/GenBank/DDBJ whole genome shotgun (WGS) entry which is preliminary data.</text>
</comment>
<name>A0A1E3X9Z7_9BACT</name>
<reference evidence="2 3" key="1">
    <citation type="submission" date="2016-07" db="EMBL/GenBank/DDBJ databases">
        <title>Draft genome of Scalindua rubra, obtained from a brine-seawater interface in the Red Sea, sheds light on salt adaptation in anammox bacteria.</title>
        <authorList>
            <person name="Speth D.R."/>
            <person name="Lagkouvardos I."/>
            <person name="Wang Y."/>
            <person name="Qian P.-Y."/>
            <person name="Dutilh B.E."/>
            <person name="Jetten M.S."/>
        </authorList>
    </citation>
    <scope>NUCLEOTIDE SEQUENCE [LARGE SCALE GENOMIC DNA]</scope>
    <source>
        <strain evidence="2">BSI-1</strain>
    </source>
</reference>
<dbReference type="AlphaFoldDB" id="A0A1E3X9Z7"/>
<accession>A0A1E3X9Z7</accession>
<keyword evidence="1" id="KW-0812">Transmembrane</keyword>
<evidence type="ECO:0000313" key="3">
    <source>
        <dbReference type="Proteomes" id="UP000094056"/>
    </source>
</evidence>
<proteinExistence type="predicted"/>
<feature type="transmembrane region" description="Helical" evidence="1">
    <location>
        <begin position="150"/>
        <end position="168"/>
    </location>
</feature>
<evidence type="ECO:0000313" key="2">
    <source>
        <dbReference type="EMBL" id="ODS32457.1"/>
    </source>
</evidence>
<keyword evidence="1" id="KW-0472">Membrane</keyword>
<feature type="transmembrane region" description="Helical" evidence="1">
    <location>
        <begin position="174"/>
        <end position="192"/>
    </location>
</feature>
<feature type="transmembrane region" description="Helical" evidence="1">
    <location>
        <begin position="12"/>
        <end position="30"/>
    </location>
</feature>
<keyword evidence="1" id="KW-1133">Transmembrane helix</keyword>
<feature type="transmembrane region" description="Helical" evidence="1">
    <location>
        <begin position="71"/>
        <end position="89"/>
    </location>
</feature>